<evidence type="ECO:0000313" key="2">
    <source>
        <dbReference type="Proteomes" id="UP000594029"/>
    </source>
</evidence>
<keyword evidence="1" id="KW-0489">Methyltransferase</keyword>
<protein>
    <submittedName>
        <fullName evidence="1">SAM-depedendent methyltransferase</fullName>
    </submittedName>
</protein>
<dbReference type="InterPro" id="IPR029063">
    <property type="entry name" value="SAM-dependent_MTases_sf"/>
</dbReference>
<reference evidence="1 2" key="1">
    <citation type="submission" date="2020-10" db="EMBL/GenBank/DDBJ databases">
        <authorList>
            <person name="Kazantseva O.A."/>
            <person name="Piligrimova E.G."/>
            <person name="Shadrin A.M."/>
        </authorList>
    </citation>
    <scope>NUCLEOTIDE SEQUENCE [LARGE SCALE GENOMIC DNA]</scope>
</reference>
<dbReference type="GO" id="GO:0008168">
    <property type="term" value="F:methyltransferase activity"/>
    <property type="evidence" value="ECO:0007669"/>
    <property type="project" value="UniProtKB-KW"/>
</dbReference>
<dbReference type="SUPFAM" id="SSF53335">
    <property type="entry name" value="S-adenosyl-L-methionine-dependent methyltransferases"/>
    <property type="match status" value="1"/>
</dbReference>
<gene>
    <name evidence="1" type="ORF">Kirov_208</name>
</gene>
<keyword evidence="1" id="KW-0808">Transferase</keyword>
<evidence type="ECO:0000313" key="1">
    <source>
        <dbReference type="EMBL" id="QOV08407.1"/>
    </source>
</evidence>
<dbReference type="Proteomes" id="UP000594029">
    <property type="component" value="Segment"/>
</dbReference>
<sequence>MKLDYGSGRQPKQGFLTSDFVGTPNYDYYIKDYKVLGAKDHSFEAIHCRNVIHHIPEEDLPTLFNEFKRLLKKDGLLIISEPRKEFHEQNKLLDWIWYRHLVNDTNIMIPDEYVDYKQYLVDFDIIHSEDEYNNEIITLKIGA</sequence>
<dbReference type="Gene3D" id="3.40.50.150">
    <property type="entry name" value="Vaccinia Virus protein VP39"/>
    <property type="match status" value="1"/>
</dbReference>
<dbReference type="EMBL" id="MW084976">
    <property type="protein sequence ID" value="QOV08407.1"/>
    <property type="molecule type" value="Genomic_DNA"/>
</dbReference>
<dbReference type="GO" id="GO:0032259">
    <property type="term" value="P:methylation"/>
    <property type="evidence" value="ECO:0007669"/>
    <property type="project" value="UniProtKB-KW"/>
</dbReference>
<keyword evidence="2" id="KW-1185">Reference proteome</keyword>
<dbReference type="Pfam" id="PF13489">
    <property type="entry name" value="Methyltransf_23"/>
    <property type="match status" value="1"/>
</dbReference>
<name>A0A7U3NJZ7_9CAUD</name>
<accession>A0A7U3NJZ7</accession>
<organism evidence="1 2">
    <name type="scientific">Bacillus phage Kirov</name>
    <dbReference type="NCBI Taxonomy" id="2783539"/>
    <lineage>
        <taxon>Viruses</taxon>
        <taxon>Duplodnaviria</taxon>
        <taxon>Heunggongvirae</taxon>
        <taxon>Uroviricota</taxon>
        <taxon>Caudoviricetes</taxon>
        <taxon>Andregratiavirinae</taxon>
        <taxon>Kirovvirus</taxon>
        <taxon>Kirovvirus kirov</taxon>
    </lineage>
</organism>
<proteinExistence type="predicted"/>